<dbReference type="AlphaFoldDB" id="A0A2P9EIF9"/>
<dbReference type="RefSeq" id="WP_005046443.1">
    <property type="nucleotide sequence ID" value="NZ_JASNHN010000057.1"/>
</dbReference>
<evidence type="ECO:0000313" key="1">
    <source>
        <dbReference type="EMBL" id="SPE03173.1"/>
    </source>
</evidence>
<accession>A0A2P9EIF9</accession>
<dbReference type="EMBL" id="LT985296">
    <property type="protein sequence ID" value="SPE03173.1"/>
    <property type="molecule type" value="Genomic_DNA"/>
</dbReference>
<reference evidence="1" key="1">
    <citation type="submission" date="2018-02" db="EMBL/GenBank/DDBJ databases">
        <authorList>
            <person name="Cohen D.B."/>
            <person name="Kent A.D."/>
        </authorList>
    </citation>
    <scope>NUCLEOTIDE SEQUENCE</scope>
    <source>
        <strain evidence="1">1454</strain>
    </source>
</reference>
<protein>
    <submittedName>
        <fullName evidence="1">Uncharacterized protein</fullName>
    </submittedName>
</protein>
<gene>
    <name evidence="1" type="ORF">RCS78_P0081</name>
</gene>
<geneLocation type="plasmid" evidence="1">
    <name>RCS78_p</name>
</geneLocation>
<keyword evidence="1" id="KW-0614">Plasmid</keyword>
<sequence length="52" mass="5091">MGATVGTLVADVGAVVIDTGCRHPIVGGLSTGGKVDGFFRNGFASVVLAGGW</sequence>
<name>A0A2P9EIF9_ECOLX</name>
<organism evidence="1">
    <name type="scientific">Escherichia coli</name>
    <dbReference type="NCBI Taxonomy" id="562"/>
    <lineage>
        <taxon>Bacteria</taxon>
        <taxon>Pseudomonadati</taxon>
        <taxon>Pseudomonadota</taxon>
        <taxon>Gammaproteobacteria</taxon>
        <taxon>Enterobacterales</taxon>
        <taxon>Enterobacteriaceae</taxon>
        <taxon>Escherichia</taxon>
    </lineage>
</organism>
<proteinExistence type="predicted"/>